<dbReference type="InterPro" id="IPR003352">
    <property type="entry name" value="PTS_EIIC"/>
</dbReference>
<keyword evidence="2" id="KW-0813">Transport</keyword>
<feature type="transmembrane region" description="Helical" evidence="8">
    <location>
        <begin position="110"/>
        <end position="130"/>
    </location>
</feature>
<sequence>MEKYISALIITFYIYGFAGWIWESFVCPILTRHKIKNSGFLNGPIVPIYGVGALTVSLLFSAKESYLSIFIEGAFVACVIEYITSWAMEKLYHRRWWDYSDKAFHVNGRVCLEGFLIFGLFSVVAVKYVQPMLLEKVMQYGLITLVIIATMLTTLLVIDLVFTVVSLTHLDERLDALRKDLELTVQTLIDNVEQSKHDFDEIMELWKENDLASYRQWFHEKSINERRIMKAFPMLMKHQDKGEKKMVRNRHENYLSRTCHGLACGYFVSFVLGTICKELGQIVHFSILYQWGVMLTYMMGPAIGIAMAWCMEAKGINLLAAVLAGSIGAGSIVVDGSQVSLAIGQPFWLIWQLY</sequence>
<evidence type="ECO:0000256" key="5">
    <source>
        <dbReference type="ARBA" id="ARBA00022692"/>
    </source>
</evidence>
<reference evidence="10" key="1">
    <citation type="submission" date="2022-07" db="EMBL/GenBank/DDBJ databases">
        <title>Faecal culturing of patients with breast cancer.</title>
        <authorList>
            <person name="Teng N.M.Y."/>
            <person name="Kiu R."/>
            <person name="Evans R."/>
            <person name="Baker D.J."/>
            <person name="Zenner C."/>
            <person name="Robinson S.D."/>
            <person name="Hall L.J."/>
        </authorList>
    </citation>
    <scope>NUCLEOTIDE SEQUENCE</scope>
    <source>
        <strain evidence="10">LH1062</strain>
    </source>
</reference>
<feature type="transmembrane region" description="Helical" evidence="8">
    <location>
        <begin position="66"/>
        <end position="89"/>
    </location>
</feature>
<keyword evidence="6 8" id="KW-1133">Transmembrane helix</keyword>
<protein>
    <submittedName>
        <fullName evidence="10">PTS sugar transporter subunit IIC</fullName>
    </submittedName>
</protein>
<accession>A0ABY5HYT7</accession>
<feature type="transmembrane region" description="Helical" evidence="8">
    <location>
        <begin position="142"/>
        <end position="170"/>
    </location>
</feature>
<feature type="transmembrane region" description="Helical" evidence="8">
    <location>
        <begin position="254"/>
        <end position="275"/>
    </location>
</feature>
<dbReference type="InterPro" id="IPR010540">
    <property type="entry name" value="CmpB_TMEM229"/>
</dbReference>
<feature type="transmembrane region" description="Helical" evidence="8">
    <location>
        <begin position="287"/>
        <end position="309"/>
    </location>
</feature>
<keyword evidence="4 10" id="KW-0762">Sugar transport</keyword>
<dbReference type="EMBL" id="CP101620">
    <property type="protein sequence ID" value="UTY37985.1"/>
    <property type="molecule type" value="Genomic_DNA"/>
</dbReference>
<keyword evidence="7 8" id="KW-0472">Membrane</keyword>
<keyword evidence="11" id="KW-1185">Reference proteome</keyword>
<evidence type="ECO:0000256" key="2">
    <source>
        <dbReference type="ARBA" id="ARBA00022448"/>
    </source>
</evidence>
<evidence type="ECO:0000256" key="6">
    <source>
        <dbReference type="ARBA" id="ARBA00022989"/>
    </source>
</evidence>
<comment type="subcellular location">
    <subcellularLocation>
        <location evidence="1">Cell membrane</location>
        <topology evidence="1">Multi-pass membrane protein</topology>
    </subcellularLocation>
</comment>
<gene>
    <name evidence="10" type="ORF">NMU03_09735</name>
</gene>
<name>A0ABY5HYT7_9FIRM</name>
<evidence type="ECO:0000256" key="8">
    <source>
        <dbReference type="SAM" id="Phobius"/>
    </source>
</evidence>
<evidence type="ECO:0000256" key="7">
    <source>
        <dbReference type="ARBA" id="ARBA00023136"/>
    </source>
</evidence>
<dbReference type="RefSeq" id="WP_290137994.1">
    <property type="nucleotide sequence ID" value="NZ_CP101620.1"/>
</dbReference>
<feature type="domain" description="Phosphotransferase system EIIC" evidence="9">
    <location>
        <begin position="258"/>
        <end position="344"/>
    </location>
</feature>
<evidence type="ECO:0000256" key="1">
    <source>
        <dbReference type="ARBA" id="ARBA00004651"/>
    </source>
</evidence>
<dbReference type="Proteomes" id="UP001060112">
    <property type="component" value="Chromosome"/>
</dbReference>
<keyword evidence="5 8" id="KW-0812">Transmembrane</keyword>
<organism evidence="10 11">
    <name type="scientific">Allocoprobacillus halotolerans</name>
    <dbReference type="NCBI Taxonomy" id="2944914"/>
    <lineage>
        <taxon>Bacteria</taxon>
        <taxon>Bacillati</taxon>
        <taxon>Bacillota</taxon>
        <taxon>Erysipelotrichia</taxon>
        <taxon>Erysipelotrichales</taxon>
        <taxon>Erysipelotrichaceae</taxon>
        <taxon>Allocoprobacillus</taxon>
    </lineage>
</organism>
<feature type="transmembrane region" description="Helical" evidence="8">
    <location>
        <begin position="316"/>
        <end position="334"/>
    </location>
</feature>
<evidence type="ECO:0000256" key="4">
    <source>
        <dbReference type="ARBA" id="ARBA00022597"/>
    </source>
</evidence>
<keyword evidence="3" id="KW-1003">Cell membrane</keyword>
<proteinExistence type="predicted"/>
<evidence type="ECO:0000313" key="10">
    <source>
        <dbReference type="EMBL" id="UTY37985.1"/>
    </source>
</evidence>
<dbReference type="Pfam" id="PF06541">
    <property type="entry name" value="ABC_trans_CmpB"/>
    <property type="match status" value="1"/>
</dbReference>
<feature type="transmembrane region" description="Helical" evidence="8">
    <location>
        <begin position="6"/>
        <end position="27"/>
    </location>
</feature>
<feature type="transmembrane region" description="Helical" evidence="8">
    <location>
        <begin position="39"/>
        <end position="60"/>
    </location>
</feature>
<dbReference type="Pfam" id="PF13303">
    <property type="entry name" value="PTS_EIIC_2"/>
    <property type="match status" value="1"/>
</dbReference>
<evidence type="ECO:0000259" key="9">
    <source>
        <dbReference type="Pfam" id="PF13303"/>
    </source>
</evidence>
<evidence type="ECO:0000256" key="3">
    <source>
        <dbReference type="ARBA" id="ARBA00022475"/>
    </source>
</evidence>
<evidence type="ECO:0000313" key="11">
    <source>
        <dbReference type="Proteomes" id="UP001060112"/>
    </source>
</evidence>